<proteinExistence type="predicted"/>
<organism evidence="2 3">
    <name type="scientific">Coprinopsis marcescibilis</name>
    <name type="common">Agaric fungus</name>
    <name type="synonym">Psathyrella marcescibilis</name>
    <dbReference type="NCBI Taxonomy" id="230819"/>
    <lineage>
        <taxon>Eukaryota</taxon>
        <taxon>Fungi</taxon>
        <taxon>Dikarya</taxon>
        <taxon>Basidiomycota</taxon>
        <taxon>Agaricomycotina</taxon>
        <taxon>Agaricomycetes</taxon>
        <taxon>Agaricomycetidae</taxon>
        <taxon>Agaricales</taxon>
        <taxon>Agaricineae</taxon>
        <taxon>Psathyrellaceae</taxon>
        <taxon>Coprinopsis</taxon>
    </lineage>
</organism>
<keyword evidence="1" id="KW-0812">Transmembrane</keyword>
<gene>
    <name evidence="2" type="ORF">FA15DRAFT_670837</name>
</gene>
<protein>
    <submittedName>
        <fullName evidence="2">Uncharacterized protein</fullName>
    </submittedName>
</protein>
<evidence type="ECO:0000256" key="1">
    <source>
        <dbReference type="SAM" id="Phobius"/>
    </source>
</evidence>
<name>A0A5C3KSC3_COPMA</name>
<dbReference type="AlphaFoldDB" id="A0A5C3KSC3"/>
<sequence>MSNFNPLGGSTTTGTSADHGFLSAFSHWLSSILDIITSLLHSTIAFVQFIFALAYDVLQSVFNITKCVTFTAVSFVSGVARSVLGLFQGVVGFIAGMFFLNWGTVKLVYDSR</sequence>
<keyword evidence="3" id="KW-1185">Reference proteome</keyword>
<reference evidence="2 3" key="1">
    <citation type="journal article" date="2019" name="Nat. Ecol. Evol.">
        <title>Megaphylogeny resolves global patterns of mushroom evolution.</title>
        <authorList>
            <person name="Varga T."/>
            <person name="Krizsan K."/>
            <person name="Foldi C."/>
            <person name="Dima B."/>
            <person name="Sanchez-Garcia M."/>
            <person name="Sanchez-Ramirez S."/>
            <person name="Szollosi G.J."/>
            <person name="Szarkandi J.G."/>
            <person name="Papp V."/>
            <person name="Albert L."/>
            <person name="Andreopoulos W."/>
            <person name="Angelini C."/>
            <person name="Antonin V."/>
            <person name="Barry K.W."/>
            <person name="Bougher N.L."/>
            <person name="Buchanan P."/>
            <person name="Buyck B."/>
            <person name="Bense V."/>
            <person name="Catcheside P."/>
            <person name="Chovatia M."/>
            <person name="Cooper J."/>
            <person name="Damon W."/>
            <person name="Desjardin D."/>
            <person name="Finy P."/>
            <person name="Geml J."/>
            <person name="Haridas S."/>
            <person name="Hughes K."/>
            <person name="Justo A."/>
            <person name="Karasinski D."/>
            <person name="Kautmanova I."/>
            <person name="Kiss B."/>
            <person name="Kocsube S."/>
            <person name="Kotiranta H."/>
            <person name="LaButti K.M."/>
            <person name="Lechner B.E."/>
            <person name="Liimatainen K."/>
            <person name="Lipzen A."/>
            <person name="Lukacs Z."/>
            <person name="Mihaltcheva S."/>
            <person name="Morgado L.N."/>
            <person name="Niskanen T."/>
            <person name="Noordeloos M.E."/>
            <person name="Ohm R.A."/>
            <person name="Ortiz-Santana B."/>
            <person name="Ovrebo C."/>
            <person name="Racz N."/>
            <person name="Riley R."/>
            <person name="Savchenko A."/>
            <person name="Shiryaev A."/>
            <person name="Soop K."/>
            <person name="Spirin V."/>
            <person name="Szebenyi C."/>
            <person name="Tomsovsky M."/>
            <person name="Tulloss R.E."/>
            <person name="Uehling J."/>
            <person name="Grigoriev I.V."/>
            <person name="Vagvolgyi C."/>
            <person name="Papp T."/>
            <person name="Martin F.M."/>
            <person name="Miettinen O."/>
            <person name="Hibbett D.S."/>
            <person name="Nagy L.G."/>
        </authorList>
    </citation>
    <scope>NUCLEOTIDE SEQUENCE [LARGE SCALE GENOMIC DNA]</scope>
    <source>
        <strain evidence="2 3">CBS 121175</strain>
    </source>
</reference>
<evidence type="ECO:0000313" key="3">
    <source>
        <dbReference type="Proteomes" id="UP000307440"/>
    </source>
</evidence>
<feature type="transmembrane region" description="Helical" evidence="1">
    <location>
        <begin position="35"/>
        <end position="55"/>
    </location>
</feature>
<evidence type="ECO:0000313" key="2">
    <source>
        <dbReference type="EMBL" id="TFK23105.1"/>
    </source>
</evidence>
<keyword evidence="1" id="KW-1133">Transmembrane helix</keyword>
<accession>A0A5C3KSC3</accession>
<keyword evidence="1" id="KW-0472">Membrane</keyword>
<dbReference type="EMBL" id="ML210225">
    <property type="protein sequence ID" value="TFK23105.1"/>
    <property type="molecule type" value="Genomic_DNA"/>
</dbReference>
<dbReference type="Proteomes" id="UP000307440">
    <property type="component" value="Unassembled WGS sequence"/>
</dbReference>
<dbReference type="OrthoDB" id="2561686at2759"/>